<accession>A0A3B0YS30</accession>
<reference evidence="1" key="1">
    <citation type="submission" date="2018-06" db="EMBL/GenBank/DDBJ databases">
        <authorList>
            <person name="Zhirakovskaya E."/>
        </authorList>
    </citation>
    <scope>NUCLEOTIDE SEQUENCE</scope>
</reference>
<dbReference type="AlphaFoldDB" id="A0A3B0YS30"/>
<evidence type="ECO:0000313" key="1">
    <source>
        <dbReference type="EMBL" id="VAW78297.1"/>
    </source>
</evidence>
<protein>
    <submittedName>
        <fullName evidence="1">Uncharacterized protein</fullName>
    </submittedName>
</protein>
<dbReference type="EMBL" id="UOFK01000148">
    <property type="protein sequence ID" value="VAW78297.1"/>
    <property type="molecule type" value="Genomic_DNA"/>
</dbReference>
<proteinExistence type="predicted"/>
<organism evidence="1">
    <name type="scientific">hydrothermal vent metagenome</name>
    <dbReference type="NCBI Taxonomy" id="652676"/>
    <lineage>
        <taxon>unclassified sequences</taxon>
        <taxon>metagenomes</taxon>
        <taxon>ecological metagenomes</taxon>
    </lineage>
</organism>
<sequence length="151" mass="17259">MKNGTNVGALPPLIGDVMTDQKHYIDNLFADTWKKLKLTSRIKAAGFTKRSGIDITEAVFLLLLWKWINVPSIAMFSRKALGMLSRVKKDVMYDLLKREDINWRAFNLQTAKGIYQQNTLGQSRIRAFVLDDSIKTRRGKKMEGVSSHLIM</sequence>
<name>A0A3B0YS30_9ZZZZ</name>
<gene>
    <name evidence="1" type="ORF">MNBD_GAMMA13-1805</name>
</gene>